<organism evidence="5">
    <name type="scientific">Ganoderma boninense</name>
    <dbReference type="NCBI Taxonomy" id="34458"/>
    <lineage>
        <taxon>Eukaryota</taxon>
        <taxon>Fungi</taxon>
        <taxon>Dikarya</taxon>
        <taxon>Basidiomycota</taxon>
        <taxon>Agaricomycotina</taxon>
        <taxon>Agaricomycetes</taxon>
        <taxon>Polyporales</taxon>
        <taxon>Polyporaceae</taxon>
        <taxon>Ganoderma</taxon>
    </lineage>
</organism>
<reference evidence="5" key="1">
    <citation type="submission" date="2019-10" db="EMBL/GenBank/DDBJ databases">
        <authorList>
            <person name="Nor Muhammad N."/>
        </authorList>
    </citation>
    <scope>NUCLEOTIDE SEQUENCE</scope>
</reference>
<name>A0A5K1K709_9APHY</name>
<keyword evidence="2" id="KW-0274">FAD</keyword>
<dbReference type="PRINTS" id="PR00420">
    <property type="entry name" value="RNGMNOXGNASE"/>
</dbReference>
<keyword evidence="1" id="KW-0285">Flavoprotein</keyword>
<evidence type="ECO:0000259" key="4">
    <source>
        <dbReference type="Pfam" id="PF01494"/>
    </source>
</evidence>
<dbReference type="SUPFAM" id="SSF51905">
    <property type="entry name" value="FAD/NAD(P)-binding domain"/>
    <property type="match status" value="1"/>
</dbReference>
<evidence type="ECO:0000313" key="5">
    <source>
        <dbReference type="EMBL" id="VWP01621.1"/>
    </source>
</evidence>
<proteinExistence type="predicted"/>
<evidence type="ECO:0000256" key="2">
    <source>
        <dbReference type="ARBA" id="ARBA00022827"/>
    </source>
</evidence>
<dbReference type="SUPFAM" id="SSF54373">
    <property type="entry name" value="FAD-linked reductases, C-terminal domain"/>
    <property type="match status" value="1"/>
</dbReference>
<evidence type="ECO:0000256" key="3">
    <source>
        <dbReference type="ARBA" id="ARBA00023002"/>
    </source>
</evidence>
<dbReference type="GO" id="GO:0016491">
    <property type="term" value="F:oxidoreductase activity"/>
    <property type="evidence" value="ECO:0007669"/>
    <property type="project" value="UniProtKB-KW"/>
</dbReference>
<evidence type="ECO:0000256" key="1">
    <source>
        <dbReference type="ARBA" id="ARBA00022630"/>
    </source>
</evidence>
<dbReference type="InterPro" id="IPR036188">
    <property type="entry name" value="FAD/NAD-bd_sf"/>
</dbReference>
<gene>
    <name evidence="5" type="primary">I1RPX8</name>
</gene>
<dbReference type="PANTHER" id="PTHR46720">
    <property type="entry name" value="HYDROXYLASE, PUTATIVE (AFU_ORTHOLOGUE AFUA_3G01460)-RELATED"/>
    <property type="match status" value="1"/>
</dbReference>
<dbReference type="PANTHER" id="PTHR46720:SF3">
    <property type="entry name" value="FAD-BINDING DOMAIN-CONTAINING PROTEIN-RELATED"/>
    <property type="match status" value="1"/>
</dbReference>
<sequence>MVLYPISGGKFINVLAAKYTPGGDGTVYDGPWSEPVTVEAVAKEFEGWGPKALGMIKAVQAPFGWAMHAVRELPTYVRGRAALIGDAAHAMVPYQGAGVGQAFEDGYILATVLAHPSVTLATLPAALAVYDAVRRPFSQEVQKGSENNGRNYQLRRAGWEDVSAEDSRAGRYPRELLDVLAEEIRTQVQWSRESSILGEREGVVERLAALCG</sequence>
<dbReference type="AlphaFoldDB" id="A0A5K1K709"/>
<feature type="domain" description="FAD-binding" evidence="4">
    <location>
        <begin position="69"/>
        <end position="142"/>
    </location>
</feature>
<accession>A0A5K1K709</accession>
<dbReference type="GO" id="GO:0044550">
    <property type="term" value="P:secondary metabolite biosynthetic process"/>
    <property type="evidence" value="ECO:0007669"/>
    <property type="project" value="TreeGrafter"/>
</dbReference>
<dbReference type="GO" id="GO:0071949">
    <property type="term" value="F:FAD binding"/>
    <property type="evidence" value="ECO:0007669"/>
    <property type="project" value="InterPro"/>
</dbReference>
<dbReference type="InterPro" id="IPR002938">
    <property type="entry name" value="FAD-bd"/>
</dbReference>
<dbReference type="Gene3D" id="3.50.50.60">
    <property type="entry name" value="FAD/NAD(P)-binding domain"/>
    <property type="match status" value="1"/>
</dbReference>
<dbReference type="Pfam" id="PF01494">
    <property type="entry name" value="FAD_binding_3"/>
    <property type="match status" value="1"/>
</dbReference>
<dbReference type="InterPro" id="IPR051104">
    <property type="entry name" value="FAD_monoxygenase"/>
</dbReference>
<dbReference type="EMBL" id="LR729524">
    <property type="protein sequence ID" value="VWP01621.1"/>
    <property type="molecule type" value="Genomic_DNA"/>
</dbReference>
<keyword evidence="3" id="KW-0560">Oxidoreductase</keyword>
<protein>
    <recommendedName>
        <fullName evidence="4">FAD-binding domain-containing protein</fullName>
    </recommendedName>
</protein>